<dbReference type="OMA" id="WAKVWRK"/>
<dbReference type="InterPro" id="IPR035437">
    <property type="entry name" value="SNase_OB-fold_sf"/>
</dbReference>
<keyword evidence="12 14" id="KW-1133">Transmembrane helix</keyword>
<dbReference type="RefSeq" id="XP_003687481.1">
    <property type="nucleotide sequence ID" value="XM_003687433.1"/>
</dbReference>
<evidence type="ECO:0000256" key="7">
    <source>
        <dbReference type="ARBA" id="ARBA00022722"/>
    </source>
</evidence>
<keyword evidence="7" id="KW-0540">Nuclease</keyword>
<keyword evidence="13 14" id="KW-0472">Membrane</keyword>
<gene>
    <name evidence="16" type="primary">TPHA0J02270</name>
    <name evidence="16" type="ordered locus">TPHA_0J02270</name>
</gene>
<dbReference type="GO" id="GO:0016787">
    <property type="term" value="F:hydrolase activity"/>
    <property type="evidence" value="ECO:0007669"/>
    <property type="project" value="UniProtKB-KW"/>
</dbReference>
<dbReference type="PANTHER" id="PTHR12302">
    <property type="entry name" value="EBNA2 BINDING PROTEIN P100"/>
    <property type="match status" value="1"/>
</dbReference>
<dbReference type="Proteomes" id="UP000005666">
    <property type="component" value="Chromosome 10"/>
</dbReference>
<dbReference type="EMBL" id="HE612865">
    <property type="protein sequence ID" value="CCE65047.1"/>
    <property type="molecule type" value="Genomic_DNA"/>
</dbReference>
<reference evidence="16 17" key="1">
    <citation type="journal article" date="2011" name="Proc. Natl. Acad. Sci. U.S.A.">
        <title>Evolutionary erosion of yeast sex chromosomes by mating-type switching accidents.</title>
        <authorList>
            <person name="Gordon J.L."/>
            <person name="Armisen D."/>
            <person name="Proux-Wera E."/>
            <person name="Oheigeartaigh S.S."/>
            <person name="Byrne K.P."/>
            <person name="Wolfe K.H."/>
        </authorList>
    </citation>
    <scope>NUCLEOTIDE SEQUENCE [LARGE SCALE GENOMIC DNA]</scope>
    <source>
        <strain evidence="17">ATCC 24235 / CBS 4417 / NBRC 1672 / NRRL Y-8282 / UCD 70-5</strain>
    </source>
</reference>
<evidence type="ECO:0000256" key="9">
    <source>
        <dbReference type="ARBA" id="ARBA00022759"/>
    </source>
</evidence>
<name>G8BYV5_TETPH</name>
<dbReference type="eggNOG" id="ENOG502S1U4">
    <property type="taxonomic scope" value="Eukaryota"/>
</dbReference>
<dbReference type="AlphaFoldDB" id="G8BYV5"/>
<keyword evidence="9" id="KW-0255">Endonuclease</keyword>
<evidence type="ECO:0000313" key="16">
    <source>
        <dbReference type="EMBL" id="CCE65047.1"/>
    </source>
</evidence>
<accession>G8BYV5</accession>
<sequence>MSDSSNHKKSSLWNDQKYSVITLSCLISGSTFGAYFCYNRYLRQISKATDIPIGIFRKRWLYGKVTAVGDGDNFHFYHTPGGVLGGWGWIRRVPKSPINDSMNNDKYISTGKKTKSKSVVSPKSFFSRSILNFKKKSYSSNSIMQLKVPYKNLRNLPTIPVRIYAVDAPERAHFGGVTQPFGDEALVWLSYKLLGRYIWMKPLSVDQYNRCVAKVVYWTWLGWRNISLEMIKEGLAVVYEGKTTAEFDGEEMKFRFYERRAKLKKKGLWVQRRVVSPGEYKKSMK</sequence>
<dbReference type="HOGENOM" id="CLU_046484_0_1_1"/>
<evidence type="ECO:0000256" key="14">
    <source>
        <dbReference type="SAM" id="Phobius"/>
    </source>
</evidence>
<proteinExistence type="inferred from homology"/>
<evidence type="ECO:0000256" key="6">
    <source>
        <dbReference type="ARBA" id="ARBA00022692"/>
    </source>
</evidence>
<keyword evidence="10" id="KW-0378">Hydrolase</keyword>
<dbReference type="InterPro" id="IPR016071">
    <property type="entry name" value="Staphylococal_nuclease_OB-fold"/>
</dbReference>
<evidence type="ECO:0000256" key="5">
    <source>
        <dbReference type="ARBA" id="ARBA00014651"/>
    </source>
</evidence>
<dbReference type="KEGG" id="tpf:TPHA_0J02270"/>
<evidence type="ECO:0000256" key="3">
    <source>
        <dbReference type="ARBA" id="ARBA00005435"/>
    </source>
</evidence>
<dbReference type="GO" id="GO:0005739">
    <property type="term" value="C:mitochondrion"/>
    <property type="evidence" value="ECO:0007669"/>
    <property type="project" value="UniProtKB-SubCell"/>
</dbReference>
<dbReference type="SUPFAM" id="SSF50199">
    <property type="entry name" value="Staphylococcal nuclease"/>
    <property type="match status" value="1"/>
</dbReference>
<keyword evidence="8" id="KW-0479">Metal-binding</keyword>
<evidence type="ECO:0000256" key="2">
    <source>
        <dbReference type="ARBA" id="ARBA00004173"/>
    </source>
</evidence>
<evidence type="ECO:0000256" key="13">
    <source>
        <dbReference type="ARBA" id="ARBA00023136"/>
    </source>
</evidence>
<dbReference type="GO" id="GO:0046872">
    <property type="term" value="F:metal ion binding"/>
    <property type="evidence" value="ECO:0007669"/>
    <property type="project" value="UniProtKB-KW"/>
</dbReference>
<dbReference type="Gene3D" id="2.40.50.90">
    <property type="match status" value="1"/>
</dbReference>
<feature type="domain" description="TNase-like" evidence="15">
    <location>
        <begin position="59"/>
        <end position="271"/>
    </location>
</feature>
<evidence type="ECO:0000256" key="1">
    <source>
        <dbReference type="ARBA" id="ARBA00004167"/>
    </source>
</evidence>
<protein>
    <recommendedName>
        <fullName evidence="4">Probable endonuclease LCL3</fullName>
    </recommendedName>
    <alternativeName>
        <fullName evidence="5">Probable endonuclease lcl3</fullName>
    </alternativeName>
</protein>
<dbReference type="GO" id="GO:0004519">
    <property type="term" value="F:endonuclease activity"/>
    <property type="evidence" value="ECO:0007669"/>
    <property type="project" value="UniProtKB-KW"/>
</dbReference>
<evidence type="ECO:0000313" key="17">
    <source>
        <dbReference type="Proteomes" id="UP000005666"/>
    </source>
</evidence>
<feature type="transmembrane region" description="Helical" evidence="14">
    <location>
        <begin position="20"/>
        <end position="38"/>
    </location>
</feature>
<dbReference type="Pfam" id="PF00565">
    <property type="entry name" value="SNase"/>
    <property type="match status" value="1"/>
</dbReference>
<evidence type="ECO:0000256" key="10">
    <source>
        <dbReference type="ARBA" id="ARBA00022801"/>
    </source>
</evidence>
<comment type="similarity">
    <text evidence="3">Belongs to the LCL3 family.</text>
</comment>
<evidence type="ECO:0000256" key="12">
    <source>
        <dbReference type="ARBA" id="ARBA00022989"/>
    </source>
</evidence>
<comment type="subcellular location">
    <subcellularLocation>
        <location evidence="1">Membrane</location>
        <topology evidence="1">Single-pass membrane protein</topology>
    </subcellularLocation>
    <subcellularLocation>
        <location evidence="2">Mitochondrion</location>
    </subcellularLocation>
</comment>
<evidence type="ECO:0000256" key="4">
    <source>
        <dbReference type="ARBA" id="ARBA00013404"/>
    </source>
</evidence>
<keyword evidence="11" id="KW-0106">Calcium</keyword>
<dbReference type="SMART" id="SM00318">
    <property type="entry name" value="SNc"/>
    <property type="match status" value="1"/>
</dbReference>
<keyword evidence="17" id="KW-1185">Reference proteome</keyword>
<dbReference type="PANTHER" id="PTHR12302:SF3">
    <property type="entry name" value="SERINE_THREONINE-PROTEIN KINASE 31"/>
    <property type="match status" value="1"/>
</dbReference>
<keyword evidence="6 14" id="KW-0812">Transmembrane</keyword>
<dbReference type="GeneID" id="11533041"/>
<organism evidence="16 17">
    <name type="scientific">Tetrapisispora phaffii (strain ATCC 24235 / CBS 4417 / NBRC 1672 / NRRL Y-8282 / UCD 70-5)</name>
    <name type="common">Yeast</name>
    <name type="synonym">Fabospora phaffii</name>
    <dbReference type="NCBI Taxonomy" id="1071381"/>
    <lineage>
        <taxon>Eukaryota</taxon>
        <taxon>Fungi</taxon>
        <taxon>Dikarya</taxon>
        <taxon>Ascomycota</taxon>
        <taxon>Saccharomycotina</taxon>
        <taxon>Saccharomycetes</taxon>
        <taxon>Saccharomycetales</taxon>
        <taxon>Saccharomycetaceae</taxon>
        <taxon>Tetrapisispora</taxon>
    </lineage>
</organism>
<dbReference type="OrthoDB" id="430293at2759"/>
<evidence type="ECO:0000256" key="11">
    <source>
        <dbReference type="ARBA" id="ARBA00022837"/>
    </source>
</evidence>
<evidence type="ECO:0000259" key="15">
    <source>
        <dbReference type="PROSITE" id="PS50830"/>
    </source>
</evidence>
<dbReference type="PROSITE" id="PS50830">
    <property type="entry name" value="TNASE_3"/>
    <property type="match status" value="1"/>
</dbReference>
<dbReference type="STRING" id="1071381.G8BYV5"/>
<evidence type="ECO:0000256" key="8">
    <source>
        <dbReference type="ARBA" id="ARBA00022723"/>
    </source>
</evidence>
<dbReference type="GO" id="GO:0016020">
    <property type="term" value="C:membrane"/>
    <property type="evidence" value="ECO:0007669"/>
    <property type="project" value="UniProtKB-SubCell"/>
</dbReference>